<proteinExistence type="predicted"/>
<dbReference type="OrthoDB" id="5292564at2"/>
<organism evidence="1 2">
    <name type="scientific">Silvanigrella paludirubra</name>
    <dbReference type="NCBI Taxonomy" id="2499159"/>
    <lineage>
        <taxon>Bacteria</taxon>
        <taxon>Pseudomonadati</taxon>
        <taxon>Bdellovibrionota</taxon>
        <taxon>Oligoflexia</taxon>
        <taxon>Silvanigrellales</taxon>
        <taxon>Silvanigrellaceae</taxon>
        <taxon>Silvanigrella</taxon>
    </lineage>
</organism>
<evidence type="ECO:0000313" key="2">
    <source>
        <dbReference type="Proteomes" id="UP000437748"/>
    </source>
</evidence>
<reference evidence="1 2" key="1">
    <citation type="submission" date="2019-10" db="EMBL/GenBank/DDBJ databases">
        <title>New species of Slilvanegrellaceae.</title>
        <authorList>
            <person name="Pitt A."/>
            <person name="Hahn M.W."/>
        </authorList>
    </citation>
    <scope>NUCLEOTIDE SEQUENCE [LARGE SCALE GENOMIC DNA]</scope>
    <source>
        <strain evidence="1 2">SP-Ram-0.45-NSY-1</strain>
    </source>
</reference>
<accession>A0A6N6VYN8</accession>
<evidence type="ECO:0000313" key="1">
    <source>
        <dbReference type="EMBL" id="KAB8040042.1"/>
    </source>
</evidence>
<comment type="caution">
    <text evidence="1">The sequence shown here is derived from an EMBL/GenBank/DDBJ whole genome shotgun (WGS) entry which is preliminary data.</text>
</comment>
<dbReference type="EMBL" id="WFLM01000002">
    <property type="protein sequence ID" value="KAB8040042.1"/>
    <property type="molecule type" value="Genomic_DNA"/>
</dbReference>
<gene>
    <name evidence="1" type="ORF">GCL60_07190</name>
</gene>
<name>A0A6N6VYN8_9BACT</name>
<keyword evidence="2" id="KW-1185">Reference proteome</keyword>
<dbReference type="RefSeq" id="WP_153419794.1">
    <property type="nucleotide sequence ID" value="NZ_WFLM01000002.1"/>
</dbReference>
<sequence length="352" mass="41208">MVNSENLNNSINHSVKVSPYLSCLNFIVKASYNLIDGGESQFIDFIHAKSIKPDDSNLNLIRKLIEEFDFSLGVPLARQYLSYLLFKDFNETYMELNKEIKSILILNAKKGINTINQIPSSTVKCSRALILLEQIEKDINIDINLDYVFAEVEKIALSNLSLNKENLFAPLTFWQEDSIKFGFYSLLNKLEALSNSYFYFLNLKDENFKLNLLSIKESILDNDINDIYNKSIFLSKLVNLIIKNQVNHKNEINFENKYYENLLFIERLSYQLSRKNESIENIKYLKDKLHNHMENNICLNELIDEEIHNINNSISKDNITRARLEMRLNDTEYPLSVAYREYIKSALQYLEE</sequence>
<dbReference type="AlphaFoldDB" id="A0A6N6VYN8"/>
<dbReference type="Proteomes" id="UP000437748">
    <property type="component" value="Unassembled WGS sequence"/>
</dbReference>
<protein>
    <submittedName>
        <fullName evidence="1">Uncharacterized protein</fullName>
    </submittedName>
</protein>